<proteinExistence type="predicted"/>
<protein>
    <recommendedName>
        <fullName evidence="2">EcxA zinc-binding domain-containing protein</fullName>
    </recommendedName>
</protein>
<dbReference type="Pfam" id="PF16313">
    <property type="entry name" value="DUF4953"/>
    <property type="match status" value="1"/>
</dbReference>
<evidence type="ECO:0000256" key="1">
    <source>
        <dbReference type="SAM" id="MobiDB-lite"/>
    </source>
</evidence>
<dbReference type="EMBL" id="UINC01130332">
    <property type="protein sequence ID" value="SVD11337.1"/>
    <property type="molecule type" value="Genomic_DNA"/>
</dbReference>
<name>A0A382SQ59_9ZZZZ</name>
<feature type="region of interest" description="Disordered" evidence="1">
    <location>
        <begin position="149"/>
        <end position="173"/>
    </location>
</feature>
<dbReference type="Gene3D" id="3.40.390.10">
    <property type="entry name" value="Collagenase (Catalytic Domain)"/>
    <property type="match status" value="1"/>
</dbReference>
<gene>
    <name evidence="3" type="ORF">METZ01_LOCUS364191</name>
</gene>
<dbReference type="PANTHER" id="PTHR38478">
    <property type="entry name" value="PEPTIDASE M1A AND M12B"/>
    <property type="match status" value="1"/>
</dbReference>
<dbReference type="GO" id="GO:0008237">
    <property type="term" value="F:metallopeptidase activity"/>
    <property type="evidence" value="ECO:0007669"/>
    <property type="project" value="InterPro"/>
</dbReference>
<feature type="non-terminal residue" evidence="3">
    <location>
        <position position="1"/>
    </location>
</feature>
<accession>A0A382SQ59</accession>
<organism evidence="3">
    <name type="scientific">marine metagenome</name>
    <dbReference type="NCBI Taxonomy" id="408172"/>
    <lineage>
        <taxon>unclassified sequences</taxon>
        <taxon>metagenomes</taxon>
        <taxon>ecological metagenomes</taxon>
    </lineage>
</organism>
<dbReference type="InterPro" id="IPR024079">
    <property type="entry name" value="MetalloPept_cat_dom_sf"/>
</dbReference>
<feature type="domain" description="EcxA zinc-binding" evidence="2">
    <location>
        <begin position="180"/>
        <end position="308"/>
    </location>
</feature>
<evidence type="ECO:0000259" key="2">
    <source>
        <dbReference type="Pfam" id="PF16313"/>
    </source>
</evidence>
<feature type="compositionally biased region" description="Basic and acidic residues" evidence="1">
    <location>
        <begin position="150"/>
        <end position="173"/>
    </location>
</feature>
<dbReference type="InterPro" id="IPR032534">
    <property type="entry name" value="EcxA_zinc-bd"/>
</dbReference>
<evidence type="ECO:0000313" key="3">
    <source>
        <dbReference type="EMBL" id="SVD11337.1"/>
    </source>
</evidence>
<reference evidence="3" key="1">
    <citation type="submission" date="2018-05" db="EMBL/GenBank/DDBJ databases">
        <authorList>
            <person name="Lanie J.A."/>
            <person name="Ng W.-L."/>
            <person name="Kazmierczak K.M."/>
            <person name="Andrzejewski T.M."/>
            <person name="Davidsen T.M."/>
            <person name="Wayne K.J."/>
            <person name="Tettelin H."/>
            <person name="Glass J.I."/>
            <person name="Rusch D."/>
            <person name="Podicherti R."/>
            <person name="Tsui H.-C.T."/>
            <person name="Winkler M.E."/>
        </authorList>
    </citation>
    <scope>NUCLEOTIDE SEQUENCE</scope>
</reference>
<sequence>RWLNNDVGTAIGPSRVNPLTGQILDADIILTDGWIRHYWMQFNEILPSIAMEGFAPETLAWLKEHPEWDPRVRLAHPSMRASIKADLAAHGAEAYGGHPLAKVDGELIGDNEFDGLYGRISQVNGLCRAAEGMSLDLAAMRFSLELTAESAKEEGEKDDKGGDKPKPKPKKTEVTLDGVPEWFIGPLIAELVAHEVGHTLGLRHNFKASSIHTLEQINSDKIKGKETLAGSVMDYLPINMHKGVGEKQGDHTMTGIGPYDHWAIEYGYSIISKPEELQKILSRVSDPKLQFATDEDTIGPDPFARRYDF</sequence>
<dbReference type="SUPFAM" id="SSF55486">
    <property type="entry name" value="Metalloproteases ('zincins'), catalytic domain"/>
    <property type="match status" value="1"/>
</dbReference>
<dbReference type="PANTHER" id="PTHR38478:SF1">
    <property type="entry name" value="ZINC DEPENDENT METALLOPROTEASE DOMAIN LIPOPROTEIN"/>
    <property type="match status" value="1"/>
</dbReference>
<feature type="non-terminal residue" evidence="3">
    <location>
        <position position="309"/>
    </location>
</feature>
<dbReference type="AlphaFoldDB" id="A0A382SQ59"/>